<sequence>MAPSLSILCFGNSLTAGFHQYGLEYHPYAEKLEERLKEAFPSHTIHIDVDGVPGDLVITPPGRFLTRMQEKCSKHSYDWVIVLGATNDLGRGFPCSRIFPALKEAWKVALDSGAHILALTVPECAVVNKRLDSARDELNGLILNHCEERFHAFDLRKHIPYHSATENFRELIFDDGLHLTAEGYDLVGNLVADHLIPLLGSSDTGGNDLR</sequence>
<organism evidence="2 3">
    <name type="scientific">Aspergillus sydowii CBS 593.65</name>
    <dbReference type="NCBI Taxonomy" id="1036612"/>
    <lineage>
        <taxon>Eukaryota</taxon>
        <taxon>Fungi</taxon>
        <taxon>Dikarya</taxon>
        <taxon>Ascomycota</taxon>
        <taxon>Pezizomycotina</taxon>
        <taxon>Eurotiomycetes</taxon>
        <taxon>Eurotiomycetidae</taxon>
        <taxon>Eurotiales</taxon>
        <taxon>Aspergillaceae</taxon>
        <taxon>Aspergillus</taxon>
        <taxon>Aspergillus subgen. Nidulantes</taxon>
    </lineage>
</organism>
<evidence type="ECO:0000259" key="1">
    <source>
        <dbReference type="Pfam" id="PF13472"/>
    </source>
</evidence>
<protein>
    <recommendedName>
        <fullName evidence="1">SGNH hydrolase-type esterase domain-containing protein</fullName>
    </recommendedName>
</protein>
<dbReference type="InterPro" id="IPR051532">
    <property type="entry name" value="Ester_Hydrolysis_Enzymes"/>
</dbReference>
<dbReference type="AlphaFoldDB" id="A0A1L9TF72"/>
<dbReference type="Pfam" id="PF13472">
    <property type="entry name" value="Lipase_GDSL_2"/>
    <property type="match status" value="1"/>
</dbReference>
<evidence type="ECO:0000313" key="2">
    <source>
        <dbReference type="EMBL" id="OJJ57953.1"/>
    </source>
</evidence>
<dbReference type="OrthoDB" id="408760at2759"/>
<dbReference type="GeneID" id="63756696"/>
<dbReference type="InterPro" id="IPR013830">
    <property type="entry name" value="SGNH_hydro"/>
</dbReference>
<keyword evidence="3" id="KW-1185">Reference proteome</keyword>
<dbReference type="PANTHER" id="PTHR30383:SF19">
    <property type="entry name" value="FIBRONECTIN TYPE-III DOMAIN-CONTAINING PROTEIN"/>
    <property type="match status" value="1"/>
</dbReference>
<dbReference type="PANTHER" id="PTHR30383">
    <property type="entry name" value="THIOESTERASE 1/PROTEASE 1/LYSOPHOSPHOLIPASE L1"/>
    <property type="match status" value="1"/>
</dbReference>
<evidence type="ECO:0000313" key="3">
    <source>
        <dbReference type="Proteomes" id="UP000184356"/>
    </source>
</evidence>
<dbReference type="EMBL" id="KV878587">
    <property type="protein sequence ID" value="OJJ57953.1"/>
    <property type="molecule type" value="Genomic_DNA"/>
</dbReference>
<dbReference type="VEuPathDB" id="FungiDB:ASPSYDRAFT_132947"/>
<reference evidence="3" key="1">
    <citation type="journal article" date="2017" name="Genome Biol.">
        <title>Comparative genomics reveals high biological diversity and specific adaptations in the industrially and medically important fungal genus Aspergillus.</title>
        <authorList>
            <person name="de Vries R.P."/>
            <person name="Riley R."/>
            <person name="Wiebenga A."/>
            <person name="Aguilar-Osorio G."/>
            <person name="Amillis S."/>
            <person name="Uchima C.A."/>
            <person name="Anderluh G."/>
            <person name="Asadollahi M."/>
            <person name="Askin M."/>
            <person name="Barry K."/>
            <person name="Battaglia E."/>
            <person name="Bayram O."/>
            <person name="Benocci T."/>
            <person name="Braus-Stromeyer S.A."/>
            <person name="Caldana C."/>
            <person name="Canovas D."/>
            <person name="Cerqueira G.C."/>
            <person name="Chen F."/>
            <person name="Chen W."/>
            <person name="Choi C."/>
            <person name="Clum A."/>
            <person name="Dos Santos R.A."/>
            <person name="Damasio A.R."/>
            <person name="Diallinas G."/>
            <person name="Emri T."/>
            <person name="Fekete E."/>
            <person name="Flipphi M."/>
            <person name="Freyberg S."/>
            <person name="Gallo A."/>
            <person name="Gournas C."/>
            <person name="Habgood R."/>
            <person name="Hainaut M."/>
            <person name="Harispe M.L."/>
            <person name="Henrissat B."/>
            <person name="Hilden K.S."/>
            <person name="Hope R."/>
            <person name="Hossain A."/>
            <person name="Karabika E."/>
            <person name="Karaffa L."/>
            <person name="Karanyi Z."/>
            <person name="Krasevec N."/>
            <person name="Kuo A."/>
            <person name="Kusch H."/>
            <person name="LaButti K."/>
            <person name="Lagendijk E.L."/>
            <person name="Lapidus A."/>
            <person name="Levasseur A."/>
            <person name="Lindquist E."/>
            <person name="Lipzen A."/>
            <person name="Logrieco A.F."/>
            <person name="MacCabe A."/>
            <person name="Maekelae M.R."/>
            <person name="Malavazi I."/>
            <person name="Melin P."/>
            <person name="Meyer V."/>
            <person name="Mielnichuk N."/>
            <person name="Miskei M."/>
            <person name="Molnar A.P."/>
            <person name="Mule G."/>
            <person name="Ngan C.Y."/>
            <person name="Orejas M."/>
            <person name="Orosz E."/>
            <person name="Ouedraogo J.P."/>
            <person name="Overkamp K.M."/>
            <person name="Park H.-S."/>
            <person name="Perrone G."/>
            <person name="Piumi F."/>
            <person name="Punt P.J."/>
            <person name="Ram A.F."/>
            <person name="Ramon A."/>
            <person name="Rauscher S."/>
            <person name="Record E."/>
            <person name="Riano-Pachon D.M."/>
            <person name="Robert V."/>
            <person name="Roehrig J."/>
            <person name="Ruller R."/>
            <person name="Salamov A."/>
            <person name="Salih N.S."/>
            <person name="Samson R.A."/>
            <person name="Sandor E."/>
            <person name="Sanguinetti M."/>
            <person name="Schuetze T."/>
            <person name="Sepcic K."/>
            <person name="Shelest E."/>
            <person name="Sherlock G."/>
            <person name="Sophianopoulou V."/>
            <person name="Squina F.M."/>
            <person name="Sun H."/>
            <person name="Susca A."/>
            <person name="Todd R.B."/>
            <person name="Tsang A."/>
            <person name="Unkles S.E."/>
            <person name="van de Wiele N."/>
            <person name="van Rossen-Uffink D."/>
            <person name="Oliveira J.V."/>
            <person name="Vesth T.C."/>
            <person name="Visser J."/>
            <person name="Yu J.-H."/>
            <person name="Zhou M."/>
            <person name="Andersen M.R."/>
            <person name="Archer D.B."/>
            <person name="Baker S.E."/>
            <person name="Benoit I."/>
            <person name="Brakhage A.A."/>
            <person name="Braus G.H."/>
            <person name="Fischer R."/>
            <person name="Frisvad J.C."/>
            <person name="Goldman G.H."/>
            <person name="Houbraken J."/>
            <person name="Oakley B."/>
            <person name="Pocsi I."/>
            <person name="Scazzocchio C."/>
            <person name="Seiboth B."/>
            <person name="vanKuyk P.A."/>
            <person name="Wortman J."/>
            <person name="Dyer P.S."/>
            <person name="Grigoriev I.V."/>
        </authorList>
    </citation>
    <scope>NUCLEOTIDE SEQUENCE [LARGE SCALE GENOMIC DNA]</scope>
    <source>
        <strain evidence="3">CBS 593.65</strain>
    </source>
</reference>
<dbReference type="Proteomes" id="UP000184356">
    <property type="component" value="Unassembled WGS sequence"/>
</dbReference>
<name>A0A1L9TF72_9EURO</name>
<gene>
    <name evidence="2" type="ORF">ASPSYDRAFT_132947</name>
</gene>
<proteinExistence type="predicted"/>
<dbReference type="Gene3D" id="3.40.50.1110">
    <property type="entry name" value="SGNH hydrolase"/>
    <property type="match status" value="1"/>
</dbReference>
<dbReference type="InterPro" id="IPR036514">
    <property type="entry name" value="SGNH_hydro_sf"/>
</dbReference>
<dbReference type="RefSeq" id="XP_040701759.1">
    <property type="nucleotide sequence ID" value="XM_040840623.1"/>
</dbReference>
<feature type="domain" description="SGNH hydrolase-type esterase" evidence="1">
    <location>
        <begin position="9"/>
        <end position="186"/>
    </location>
</feature>
<dbReference type="SUPFAM" id="SSF52266">
    <property type="entry name" value="SGNH hydrolase"/>
    <property type="match status" value="1"/>
</dbReference>
<dbReference type="GO" id="GO:0004622">
    <property type="term" value="F:phosphatidylcholine lysophospholipase activity"/>
    <property type="evidence" value="ECO:0007669"/>
    <property type="project" value="TreeGrafter"/>
</dbReference>
<dbReference type="CDD" id="cd00229">
    <property type="entry name" value="SGNH_hydrolase"/>
    <property type="match status" value="1"/>
</dbReference>
<accession>A0A1L9TF72</accession>